<evidence type="ECO:0000313" key="2">
    <source>
        <dbReference type="EMBL" id="KAK6167322.1"/>
    </source>
</evidence>
<comment type="caution">
    <text evidence="2">The sequence shown here is derived from an EMBL/GenBank/DDBJ whole genome shotgun (WGS) entry which is preliminary data.</text>
</comment>
<reference evidence="2 3" key="1">
    <citation type="submission" date="2024-01" db="EMBL/GenBank/DDBJ databases">
        <title>The genome of the rayed Mediterranean limpet Patella caerulea (Linnaeus, 1758).</title>
        <authorList>
            <person name="Anh-Thu Weber A."/>
            <person name="Halstead-Nussloch G."/>
        </authorList>
    </citation>
    <scope>NUCLEOTIDE SEQUENCE [LARGE SCALE GENOMIC DNA]</scope>
    <source>
        <strain evidence="2">AATW-2023a</strain>
        <tissue evidence="2">Whole specimen</tissue>
    </source>
</reference>
<feature type="compositionally biased region" description="Low complexity" evidence="1">
    <location>
        <begin position="384"/>
        <end position="409"/>
    </location>
</feature>
<feature type="compositionally biased region" description="Acidic residues" evidence="1">
    <location>
        <begin position="584"/>
        <end position="598"/>
    </location>
</feature>
<organism evidence="2 3">
    <name type="scientific">Patella caerulea</name>
    <name type="common">Rayed Mediterranean limpet</name>
    <dbReference type="NCBI Taxonomy" id="87958"/>
    <lineage>
        <taxon>Eukaryota</taxon>
        <taxon>Metazoa</taxon>
        <taxon>Spiralia</taxon>
        <taxon>Lophotrochozoa</taxon>
        <taxon>Mollusca</taxon>
        <taxon>Gastropoda</taxon>
        <taxon>Patellogastropoda</taxon>
        <taxon>Patelloidea</taxon>
        <taxon>Patellidae</taxon>
        <taxon>Patella</taxon>
    </lineage>
</organism>
<dbReference type="Proteomes" id="UP001347796">
    <property type="component" value="Unassembled WGS sequence"/>
</dbReference>
<feature type="compositionally biased region" description="Basic and acidic residues" evidence="1">
    <location>
        <begin position="504"/>
        <end position="516"/>
    </location>
</feature>
<dbReference type="AlphaFoldDB" id="A0AAN8FZE2"/>
<dbReference type="EMBL" id="JAZGQO010000018">
    <property type="protein sequence ID" value="KAK6167322.1"/>
    <property type="molecule type" value="Genomic_DNA"/>
</dbReference>
<proteinExistence type="predicted"/>
<feature type="compositionally biased region" description="Polar residues" evidence="1">
    <location>
        <begin position="554"/>
        <end position="568"/>
    </location>
</feature>
<evidence type="ECO:0000313" key="3">
    <source>
        <dbReference type="Proteomes" id="UP001347796"/>
    </source>
</evidence>
<keyword evidence="3" id="KW-1185">Reference proteome</keyword>
<sequence>MNCDVHCTRCGLLKCSKDHADIMIYGQLDPPKPRMRSETNTWSGLSSAYSDKRRELSRVVTGIGIPDKTPPNVDQFCYTQNCQLKTTDIPSDVSSENTVLKLFKDLDCTANSERSFKPVNSQSSEGSCELNTPACDFPGRTTLTHIQRPGQIVSGISENLDTFTNSETVSKLKASHRYNCASDLSNYRTLNNKPGRNSRLVNSNNKSWVTKDVTLTGVKLSSRGVNNRLSKYPLQINQETTQSQFTVLDTVNGAECQLADPSRTPGNTRRTAVAPSQTPKVYRKPKGLSILKTENIRPTLNSKLVKGNKSVKSTRKHSVVSFNIPEDIENEAGGVCPLCSRRMSTPELPPLADRSRSLSGSTEFVPLPNKPRKQIEASLLDIASSRSPHSFSSSSGHSHPSGTNTHTTGRLPRTTSWCATDQSAKLGTVFEQKLTDPRVKKLSNEDPSSLVKHHPRSVSQDSRNSTMGRVSQTGVLTNSRSNTNIHSNGTNTSQSSKRNGIKRIMSEPKMITERKNMKNSNLSFNKRLSYEQTNALTSKTTTRRSLYNHKHSSVDFNGNGKRNINTTNSKRRVSGSDHIKFQIGDDDDDDDDDESEPDEATKERVLQWLDEVDGEAEDPPEPDFVYEDTPPQTDSAIHIVYGES</sequence>
<gene>
    <name evidence="2" type="ORF">SNE40_021382</name>
</gene>
<protein>
    <submittedName>
        <fullName evidence="2">Uncharacterized protein</fullName>
    </submittedName>
</protein>
<feature type="region of interest" description="Disordered" evidence="1">
    <location>
        <begin position="384"/>
        <end position="414"/>
    </location>
</feature>
<feature type="compositionally biased region" description="Acidic residues" evidence="1">
    <location>
        <begin position="610"/>
        <end position="626"/>
    </location>
</feature>
<accession>A0AAN8FZE2</accession>
<feature type="region of interest" description="Disordered" evidence="1">
    <location>
        <begin position="437"/>
        <end position="644"/>
    </location>
</feature>
<feature type="compositionally biased region" description="Polar residues" evidence="1">
    <location>
        <begin position="518"/>
        <end position="545"/>
    </location>
</feature>
<evidence type="ECO:0000256" key="1">
    <source>
        <dbReference type="SAM" id="MobiDB-lite"/>
    </source>
</evidence>
<feature type="region of interest" description="Disordered" evidence="1">
    <location>
        <begin position="347"/>
        <end position="372"/>
    </location>
</feature>
<feature type="compositionally biased region" description="Polar residues" evidence="1">
    <location>
        <begin position="457"/>
        <end position="498"/>
    </location>
</feature>
<name>A0AAN8FZE2_PATCE</name>